<evidence type="ECO:0000313" key="8">
    <source>
        <dbReference type="Proteomes" id="UP000274097"/>
    </source>
</evidence>
<feature type="transmembrane region" description="Helical" evidence="5">
    <location>
        <begin position="122"/>
        <end position="153"/>
    </location>
</feature>
<dbReference type="GO" id="GO:0032259">
    <property type="term" value="P:methylation"/>
    <property type="evidence" value="ECO:0007669"/>
    <property type="project" value="UniProtKB-KW"/>
</dbReference>
<keyword evidence="6" id="KW-0489">Methyltransferase</keyword>
<dbReference type="Proteomes" id="UP000278036">
    <property type="component" value="Unassembled WGS sequence"/>
</dbReference>
<reference evidence="6 9" key="1">
    <citation type="submission" date="2018-09" db="EMBL/GenBank/DDBJ databases">
        <title>Roseomonas sp. nov., isolated from feces of Tibetan antelopes in the Qinghai-Tibet plateau, China.</title>
        <authorList>
            <person name="Tian Z."/>
        </authorList>
    </citation>
    <scope>NUCLEOTIDE SEQUENCE [LARGE SCALE GENOMIC DNA]</scope>
    <source>
        <strain evidence="7 8">Z23</strain>
        <strain evidence="6 9">Z24</strain>
    </source>
</reference>
<protein>
    <submittedName>
        <fullName evidence="6">Isoprenylcysteine carboxylmethyltransferase family protein</fullName>
    </submittedName>
</protein>
<evidence type="ECO:0000256" key="3">
    <source>
        <dbReference type="ARBA" id="ARBA00022989"/>
    </source>
</evidence>
<evidence type="ECO:0000256" key="4">
    <source>
        <dbReference type="ARBA" id="ARBA00023136"/>
    </source>
</evidence>
<gene>
    <name evidence="6" type="ORF">D6Z83_04185</name>
    <name evidence="7" type="ORF">EBE87_19440</name>
</gene>
<evidence type="ECO:0000256" key="2">
    <source>
        <dbReference type="ARBA" id="ARBA00022692"/>
    </source>
</evidence>
<evidence type="ECO:0000313" key="7">
    <source>
        <dbReference type="EMBL" id="RMI19649.1"/>
    </source>
</evidence>
<comment type="caution">
    <text evidence="6">The sequence shown here is derived from an EMBL/GenBank/DDBJ whole genome shotgun (WGS) entry which is preliminary data.</text>
</comment>
<dbReference type="InParanoid" id="A0A3A9JNN2"/>
<evidence type="ECO:0000313" key="9">
    <source>
        <dbReference type="Proteomes" id="UP000278036"/>
    </source>
</evidence>
<keyword evidence="6" id="KW-0808">Transferase</keyword>
<dbReference type="GO" id="GO:0008168">
    <property type="term" value="F:methyltransferase activity"/>
    <property type="evidence" value="ECO:0007669"/>
    <property type="project" value="UniProtKB-KW"/>
</dbReference>
<dbReference type="EMBL" id="RAQU01000016">
    <property type="protein sequence ID" value="RKK05414.1"/>
    <property type="molecule type" value="Genomic_DNA"/>
</dbReference>
<dbReference type="EMBL" id="RFLX01000017">
    <property type="protein sequence ID" value="RMI19649.1"/>
    <property type="molecule type" value="Genomic_DNA"/>
</dbReference>
<feature type="transmembrane region" description="Helical" evidence="5">
    <location>
        <begin position="41"/>
        <end position="63"/>
    </location>
</feature>
<dbReference type="Pfam" id="PF04191">
    <property type="entry name" value="PEMT"/>
    <property type="match status" value="1"/>
</dbReference>
<organism evidence="6 9">
    <name type="scientific">Teichococcus wenyumeiae</name>
    <dbReference type="NCBI Taxonomy" id="2478470"/>
    <lineage>
        <taxon>Bacteria</taxon>
        <taxon>Pseudomonadati</taxon>
        <taxon>Pseudomonadota</taxon>
        <taxon>Alphaproteobacteria</taxon>
        <taxon>Acetobacterales</taxon>
        <taxon>Roseomonadaceae</taxon>
        <taxon>Roseomonas</taxon>
    </lineage>
</organism>
<keyword evidence="2 5" id="KW-0812">Transmembrane</keyword>
<accession>A0A3A9JNN2</accession>
<keyword evidence="4 5" id="KW-0472">Membrane</keyword>
<evidence type="ECO:0000256" key="5">
    <source>
        <dbReference type="SAM" id="Phobius"/>
    </source>
</evidence>
<name>A0A3A9JNN2_9PROT</name>
<dbReference type="InterPro" id="IPR007318">
    <property type="entry name" value="Phopholipid_MeTrfase"/>
</dbReference>
<dbReference type="GO" id="GO:0012505">
    <property type="term" value="C:endomembrane system"/>
    <property type="evidence" value="ECO:0007669"/>
    <property type="project" value="UniProtKB-SubCell"/>
</dbReference>
<proteinExistence type="predicted"/>
<keyword evidence="3 5" id="KW-1133">Transmembrane helix</keyword>
<sequence>MISAEDSMLPVLVIAAAAAALGSFSWGLRRHFRAEGGMPSGMRALTFASSAAALLFLVLVFRYGTGLRGGMVSIAASLGATALFWWAVQTTRHSPPHLAHTGDTPQMLHDAGPYAYVRHPFYLSYCIFWLGTAVAAGGLQWLAAAVMIVWYFATARAEEARFSQSPMAASYAGYQSRTGMILPRLTQVWRR</sequence>
<evidence type="ECO:0000313" key="6">
    <source>
        <dbReference type="EMBL" id="RKK05414.1"/>
    </source>
</evidence>
<dbReference type="Gene3D" id="1.20.120.1630">
    <property type="match status" value="1"/>
</dbReference>
<dbReference type="AlphaFoldDB" id="A0A3A9JNN2"/>
<dbReference type="Proteomes" id="UP000274097">
    <property type="component" value="Unassembled WGS sequence"/>
</dbReference>
<keyword evidence="8" id="KW-1185">Reference proteome</keyword>
<comment type="subcellular location">
    <subcellularLocation>
        <location evidence="1">Endomembrane system</location>
        <topology evidence="1">Multi-pass membrane protein</topology>
    </subcellularLocation>
</comment>
<feature type="transmembrane region" description="Helical" evidence="5">
    <location>
        <begin position="70"/>
        <end position="88"/>
    </location>
</feature>
<evidence type="ECO:0000256" key="1">
    <source>
        <dbReference type="ARBA" id="ARBA00004127"/>
    </source>
</evidence>